<evidence type="ECO:0000313" key="6">
    <source>
        <dbReference type="Proteomes" id="UP001221558"/>
    </source>
</evidence>
<dbReference type="InterPro" id="IPR011006">
    <property type="entry name" value="CheY-like_superfamily"/>
</dbReference>
<dbReference type="PANTHER" id="PTHR45339">
    <property type="entry name" value="HYBRID SIGNAL TRANSDUCTION HISTIDINE KINASE J"/>
    <property type="match status" value="1"/>
</dbReference>
<dbReference type="PROSITE" id="PS50110">
    <property type="entry name" value="RESPONSE_REGULATORY"/>
    <property type="match status" value="1"/>
</dbReference>
<dbReference type="PANTHER" id="PTHR45339:SF1">
    <property type="entry name" value="HYBRID SIGNAL TRANSDUCTION HISTIDINE KINASE J"/>
    <property type="match status" value="1"/>
</dbReference>
<keyword evidence="1 3" id="KW-0597">Phosphoprotein</keyword>
<reference evidence="5 6" key="1">
    <citation type="submission" date="2023-02" db="EMBL/GenBank/DDBJ databases">
        <title>Genome sequence of Sphingobacterium sp. KACC 22765.</title>
        <authorList>
            <person name="Kim S."/>
            <person name="Heo J."/>
            <person name="Kwon S.-W."/>
        </authorList>
    </citation>
    <scope>NUCLEOTIDE SEQUENCE [LARGE SCALE GENOMIC DNA]</scope>
    <source>
        <strain evidence="5 6">KACC 22765</strain>
    </source>
</reference>
<evidence type="ECO:0000259" key="4">
    <source>
        <dbReference type="PROSITE" id="PS50110"/>
    </source>
</evidence>
<keyword evidence="2" id="KW-0902">Two-component regulatory system</keyword>
<proteinExistence type="predicted"/>
<dbReference type="EMBL" id="CP117880">
    <property type="protein sequence ID" value="WDF70792.1"/>
    <property type="molecule type" value="Genomic_DNA"/>
</dbReference>
<keyword evidence="6" id="KW-1185">Reference proteome</keyword>
<dbReference type="InterPro" id="IPR001789">
    <property type="entry name" value="Sig_transdc_resp-reg_receiver"/>
</dbReference>
<accession>A0ABY7WMG0</accession>
<name>A0ABY7WMG0_9SPHI</name>
<evidence type="ECO:0000313" key="5">
    <source>
        <dbReference type="EMBL" id="WDF70792.1"/>
    </source>
</evidence>
<evidence type="ECO:0000256" key="2">
    <source>
        <dbReference type="ARBA" id="ARBA00023012"/>
    </source>
</evidence>
<dbReference type="SUPFAM" id="SSF52172">
    <property type="entry name" value="CheY-like"/>
    <property type="match status" value="1"/>
</dbReference>
<feature type="modified residue" description="4-aspartylphosphate" evidence="3">
    <location>
        <position position="56"/>
    </location>
</feature>
<gene>
    <name evidence="5" type="ORF">PQ465_10535</name>
</gene>
<protein>
    <submittedName>
        <fullName evidence="5">Response regulator</fullName>
    </submittedName>
</protein>
<dbReference type="Proteomes" id="UP001221558">
    <property type="component" value="Chromosome"/>
</dbReference>
<dbReference type="Gene3D" id="3.40.50.2300">
    <property type="match status" value="1"/>
</dbReference>
<organism evidence="5 6">
    <name type="scientific">Sphingobacterium oryzagri</name>
    <dbReference type="NCBI Taxonomy" id="3025669"/>
    <lineage>
        <taxon>Bacteria</taxon>
        <taxon>Pseudomonadati</taxon>
        <taxon>Bacteroidota</taxon>
        <taxon>Sphingobacteriia</taxon>
        <taxon>Sphingobacteriales</taxon>
        <taxon>Sphingobacteriaceae</taxon>
        <taxon>Sphingobacterium</taxon>
    </lineage>
</organism>
<dbReference type="Pfam" id="PF00072">
    <property type="entry name" value="Response_reg"/>
    <property type="match status" value="1"/>
</dbReference>
<dbReference type="SMART" id="SM00448">
    <property type="entry name" value="REC"/>
    <property type="match status" value="1"/>
</dbReference>
<feature type="domain" description="Response regulatory" evidence="4">
    <location>
        <begin position="6"/>
        <end position="124"/>
    </location>
</feature>
<dbReference type="RefSeq" id="WP_274269496.1">
    <property type="nucleotide sequence ID" value="NZ_CP117880.1"/>
</dbReference>
<evidence type="ECO:0000256" key="1">
    <source>
        <dbReference type="ARBA" id="ARBA00022553"/>
    </source>
</evidence>
<sequence>MILKKSVLIIDDDTRNIFALRLALKARGYVAVSALSATEGLHMLADRDDIRVVLMDMMMPEMDGYEALRMIASNPALYNDTPVVSVTAQAMSGDREKCLEAGAKGYVSKPVDIDKLIAVIEKVS</sequence>
<evidence type="ECO:0000256" key="3">
    <source>
        <dbReference type="PROSITE-ProRule" id="PRU00169"/>
    </source>
</evidence>